<sequence length="163" mass="18528">MTSDQLPLTHPGAKLRQPRIPVPLLFHLVVAWRTYRSTIVTCVAALLLPILLPLIHLGLVFRLWDRYLHTVDRDSCSCSCWDTGFKGIYETGISSYKHVYFNLTPNTFKIWAITVVWVVVLYEHAAAPGLHHLPPLLLLVVLLQLLERRLLPAVEPPALLLCH</sequence>
<evidence type="ECO:0000313" key="3">
    <source>
        <dbReference type="Proteomes" id="UP001235939"/>
    </source>
</evidence>
<keyword evidence="3" id="KW-1185">Reference proteome</keyword>
<dbReference type="Proteomes" id="UP001235939">
    <property type="component" value="Chromosome 21"/>
</dbReference>
<proteinExistence type="predicted"/>
<protein>
    <submittedName>
        <fullName evidence="2">Uncharacterized protein</fullName>
    </submittedName>
</protein>
<organism evidence="2 3">
    <name type="scientific">Cordylochernes scorpioides</name>
    <dbReference type="NCBI Taxonomy" id="51811"/>
    <lineage>
        <taxon>Eukaryota</taxon>
        <taxon>Metazoa</taxon>
        <taxon>Ecdysozoa</taxon>
        <taxon>Arthropoda</taxon>
        <taxon>Chelicerata</taxon>
        <taxon>Arachnida</taxon>
        <taxon>Pseudoscorpiones</taxon>
        <taxon>Cheliferoidea</taxon>
        <taxon>Chernetidae</taxon>
        <taxon>Cordylochernes</taxon>
    </lineage>
</organism>
<evidence type="ECO:0000313" key="2">
    <source>
        <dbReference type="EMBL" id="UYV81959.1"/>
    </source>
</evidence>
<dbReference type="PANTHER" id="PTHR39074:SF1">
    <property type="entry name" value="AGAP007547-PA"/>
    <property type="match status" value="1"/>
</dbReference>
<accession>A0ABY6LL85</accession>
<dbReference type="PANTHER" id="PTHR39074">
    <property type="entry name" value="AGAP007547-PA"/>
    <property type="match status" value="1"/>
</dbReference>
<keyword evidence="1" id="KW-0812">Transmembrane</keyword>
<keyword evidence="1" id="KW-1133">Transmembrane helix</keyword>
<dbReference type="EMBL" id="CP092883">
    <property type="protein sequence ID" value="UYV81959.1"/>
    <property type="molecule type" value="Genomic_DNA"/>
</dbReference>
<keyword evidence="1" id="KW-0472">Membrane</keyword>
<gene>
    <name evidence="2" type="ORF">LAZ67_21000229</name>
</gene>
<evidence type="ECO:0000256" key="1">
    <source>
        <dbReference type="SAM" id="Phobius"/>
    </source>
</evidence>
<reference evidence="2 3" key="1">
    <citation type="submission" date="2022-01" db="EMBL/GenBank/DDBJ databases">
        <title>A chromosomal length assembly of Cordylochernes scorpioides.</title>
        <authorList>
            <person name="Zeh D."/>
            <person name="Zeh J."/>
        </authorList>
    </citation>
    <scope>NUCLEOTIDE SEQUENCE [LARGE SCALE GENOMIC DNA]</scope>
    <source>
        <strain evidence="2">IN4F17</strain>
        <tissue evidence="2">Whole Body</tissue>
    </source>
</reference>
<feature type="transmembrane region" description="Helical" evidence="1">
    <location>
        <begin position="38"/>
        <end position="64"/>
    </location>
</feature>
<name>A0ABY6LL85_9ARAC</name>